<dbReference type="PANTHER" id="PTHR44144:SF1">
    <property type="entry name" value="DNAJ HOMOLOG SUBFAMILY C MEMBER 9"/>
    <property type="match status" value="1"/>
</dbReference>
<dbReference type="InterPro" id="IPR036869">
    <property type="entry name" value="J_dom_sf"/>
</dbReference>
<dbReference type="PRINTS" id="PR00625">
    <property type="entry name" value="JDOMAIN"/>
</dbReference>
<reference evidence="3" key="1">
    <citation type="journal article" date="2020" name="Stud. Mycol.">
        <title>101 Dothideomycetes genomes: a test case for predicting lifestyles and emergence of pathogens.</title>
        <authorList>
            <person name="Haridas S."/>
            <person name="Albert R."/>
            <person name="Binder M."/>
            <person name="Bloem J."/>
            <person name="Labutti K."/>
            <person name="Salamov A."/>
            <person name="Andreopoulos B."/>
            <person name="Baker S."/>
            <person name="Barry K."/>
            <person name="Bills G."/>
            <person name="Bluhm B."/>
            <person name="Cannon C."/>
            <person name="Castanera R."/>
            <person name="Culley D."/>
            <person name="Daum C."/>
            <person name="Ezra D."/>
            <person name="Gonzalez J."/>
            <person name="Henrissat B."/>
            <person name="Kuo A."/>
            <person name="Liang C."/>
            <person name="Lipzen A."/>
            <person name="Lutzoni F."/>
            <person name="Magnuson J."/>
            <person name="Mondo S."/>
            <person name="Nolan M."/>
            <person name="Ohm R."/>
            <person name="Pangilinan J."/>
            <person name="Park H.-J."/>
            <person name="Ramirez L."/>
            <person name="Alfaro M."/>
            <person name="Sun H."/>
            <person name="Tritt A."/>
            <person name="Yoshinaga Y."/>
            <person name="Zwiers L.-H."/>
            <person name="Turgeon B."/>
            <person name="Goodwin S."/>
            <person name="Spatafora J."/>
            <person name="Crous P."/>
            <person name="Grigoriev I."/>
        </authorList>
    </citation>
    <scope>NUCLEOTIDE SEQUENCE</scope>
    <source>
        <strain evidence="3">CBS 260.36</strain>
    </source>
</reference>
<dbReference type="InterPro" id="IPR052594">
    <property type="entry name" value="J_domain-containing_protein"/>
</dbReference>
<dbReference type="InterPro" id="IPR056453">
    <property type="entry name" value="HTH_DNAJC9"/>
</dbReference>
<dbReference type="SUPFAM" id="SSF46565">
    <property type="entry name" value="Chaperone J-domain"/>
    <property type="match status" value="1"/>
</dbReference>
<evidence type="ECO:0000259" key="2">
    <source>
        <dbReference type="PROSITE" id="PS50076"/>
    </source>
</evidence>
<keyword evidence="4" id="KW-1185">Reference proteome</keyword>
<dbReference type="GO" id="GO:0031072">
    <property type="term" value="F:heat shock protein binding"/>
    <property type="evidence" value="ECO:0007669"/>
    <property type="project" value="TreeGrafter"/>
</dbReference>
<gene>
    <name evidence="3" type="ORF">K461DRAFT_279841</name>
</gene>
<dbReference type="Proteomes" id="UP000799439">
    <property type="component" value="Unassembled WGS sequence"/>
</dbReference>
<dbReference type="AlphaFoldDB" id="A0A9P4J274"/>
<dbReference type="CDD" id="cd06257">
    <property type="entry name" value="DnaJ"/>
    <property type="match status" value="1"/>
</dbReference>
<dbReference type="PANTHER" id="PTHR44144">
    <property type="entry name" value="DNAJ HOMOLOG SUBFAMILY C MEMBER 9"/>
    <property type="match status" value="1"/>
</dbReference>
<sequence>MPSRLPSEDLTSLPPSDSSPYDILSVPTSATTEQIRSAYRKLALKWHPDKVTDPSAADAAKAKFQEIALAYAVLSDERRRKRYDATGRTEESLEDDEDPFSWADFYRAQFEAVISADAIEEVRKEYQGSEEEREAVLAAYTEAKGDMNGVFEGVMLSDVEVDEERFRSMIEEAIEKGEVEGYKKFTKETEKSKVERKKRARAEAKEAEEMAEELGVKEKLFGKAGGKGKKKESGEDALKSLIQQRQQGRADNFLADLEAKYAPKKKGKAAKRGPEDEPSEEMFERNRKKGKKDEAAEEAPTRKSKRTRA</sequence>
<dbReference type="PROSITE" id="PS00636">
    <property type="entry name" value="DNAJ_1"/>
    <property type="match status" value="1"/>
</dbReference>
<dbReference type="InterPro" id="IPR018253">
    <property type="entry name" value="DnaJ_domain_CS"/>
</dbReference>
<dbReference type="PROSITE" id="PS50076">
    <property type="entry name" value="DNAJ_2"/>
    <property type="match status" value="1"/>
</dbReference>
<proteinExistence type="predicted"/>
<dbReference type="Pfam" id="PF23302">
    <property type="entry name" value="HTH_DNAJC9"/>
    <property type="match status" value="1"/>
</dbReference>
<organism evidence="3 4">
    <name type="scientific">Myriangium duriaei CBS 260.36</name>
    <dbReference type="NCBI Taxonomy" id="1168546"/>
    <lineage>
        <taxon>Eukaryota</taxon>
        <taxon>Fungi</taxon>
        <taxon>Dikarya</taxon>
        <taxon>Ascomycota</taxon>
        <taxon>Pezizomycotina</taxon>
        <taxon>Dothideomycetes</taxon>
        <taxon>Dothideomycetidae</taxon>
        <taxon>Myriangiales</taxon>
        <taxon>Myriangiaceae</taxon>
        <taxon>Myriangium</taxon>
    </lineage>
</organism>
<feature type="compositionally biased region" description="Basic and acidic residues" evidence="1">
    <location>
        <begin position="201"/>
        <end position="221"/>
    </location>
</feature>
<dbReference type="FunFam" id="1.10.287.110:FF:000110">
    <property type="entry name" value="DnaJ domain protein (AFU_orthologue AFUA_2G13210)"/>
    <property type="match status" value="1"/>
</dbReference>
<dbReference type="OrthoDB" id="110024at2759"/>
<feature type="compositionally biased region" description="Low complexity" evidence="1">
    <location>
        <begin position="8"/>
        <end position="24"/>
    </location>
</feature>
<feature type="region of interest" description="Disordered" evidence="1">
    <location>
        <begin position="1"/>
        <end position="24"/>
    </location>
</feature>
<dbReference type="GO" id="GO:0005737">
    <property type="term" value="C:cytoplasm"/>
    <property type="evidence" value="ECO:0007669"/>
    <property type="project" value="TreeGrafter"/>
</dbReference>
<dbReference type="GO" id="GO:0005634">
    <property type="term" value="C:nucleus"/>
    <property type="evidence" value="ECO:0007669"/>
    <property type="project" value="TreeGrafter"/>
</dbReference>
<feature type="compositionally biased region" description="Basic residues" evidence="1">
    <location>
        <begin position="262"/>
        <end position="271"/>
    </location>
</feature>
<feature type="domain" description="J" evidence="2">
    <location>
        <begin position="19"/>
        <end position="87"/>
    </location>
</feature>
<evidence type="ECO:0000256" key="1">
    <source>
        <dbReference type="SAM" id="MobiDB-lite"/>
    </source>
</evidence>
<dbReference type="InterPro" id="IPR001623">
    <property type="entry name" value="DnaJ_domain"/>
</dbReference>
<dbReference type="Pfam" id="PF00226">
    <property type="entry name" value="DnaJ"/>
    <property type="match status" value="1"/>
</dbReference>
<dbReference type="SMART" id="SM00271">
    <property type="entry name" value="DnaJ"/>
    <property type="match status" value="1"/>
</dbReference>
<dbReference type="EMBL" id="ML996088">
    <property type="protein sequence ID" value="KAF2151069.1"/>
    <property type="molecule type" value="Genomic_DNA"/>
</dbReference>
<dbReference type="Gene3D" id="1.10.287.110">
    <property type="entry name" value="DnaJ domain"/>
    <property type="match status" value="1"/>
</dbReference>
<accession>A0A9P4J274</accession>
<feature type="region of interest" description="Disordered" evidence="1">
    <location>
        <begin position="193"/>
        <end position="309"/>
    </location>
</feature>
<protein>
    <submittedName>
        <fullName evidence="3">DnaJ-domain-containing protein</fullName>
    </submittedName>
</protein>
<evidence type="ECO:0000313" key="3">
    <source>
        <dbReference type="EMBL" id="KAF2151069.1"/>
    </source>
</evidence>
<comment type="caution">
    <text evidence="3">The sequence shown here is derived from an EMBL/GenBank/DDBJ whole genome shotgun (WGS) entry which is preliminary data.</text>
</comment>
<name>A0A9P4J274_9PEZI</name>
<evidence type="ECO:0000313" key="4">
    <source>
        <dbReference type="Proteomes" id="UP000799439"/>
    </source>
</evidence>